<dbReference type="RefSeq" id="WP_343887717.1">
    <property type="nucleotide sequence ID" value="NZ_BAAAEH010000005.1"/>
</dbReference>
<evidence type="ECO:0000256" key="1">
    <source>
        <dbReference type="ARBA" id="ARBA00010646"/>
    </source>
</evidence>
<dbReference type="InterPro" id="IPR002053">
    <property type="entry name" value="Glyco_hydro_25"/>
</dbReference>
<dbReference type="PANTHER" id="PTHR34135:SF2">
    <property type="entry name" value="LYSOZYME"/>
    <property type="match status" value="1"/>
</dbReference>
<dbReference type="PANTHER" id="PTHR34135">
    <property type="entry name" value="LYSOZYME"/>
    <property type="match status" value="1"/>
</dbReference>
<reference evidence="2 3" key="1">
    <citation type="submission" date="2024-05" db="EMBL/GenBank/DDBJ databases">
        <authorList>
            <person name="Liu Q."/>
            <person name="Xin Y.-H."/>
        </authorList>
    </citation>
    <scope>NUCLEOTIDE SEQUENCE [LARGE SCALE GENOMIC DNA]</scope>
    <source>
        <strain evidence="2 3">CGMCC 1.10181</strain>
    </source>
</reference>
<dbReference type="EMBL" id="JBDIME010000001">
    <property type="protein sequence ID" value="MEN2788147.1"/>
    <property type="molecule type" value="Genomic_DNA"/>
</dbReference>
<dbReference type="Gene3D" id="3.20.20.80">
    <property type="entry name" value="Glycosidases"/>
    <property type="match status" value="1"/>
</dbReference>
<dbReference type="Proteomes" id="UP001419910">
    <property type="component" value="Unassembled WGS sequence"/>
</dbReference>
<evidence type="ECO:0000313" key="3">
    <source>
        <dbReference type="Proteomes" id="UP001419910"/>
    </source>
</evidence>
<protein>
    <submittedName>
        <fullName evidence="2">GH25 family lysozyme</fullName>
    </submittedName>
</protein>
<dbReference type="PROSITE" id="PS51904">
    <property type="entry name" value="GLYCOSYL_HYDROL_F25_2"/>
    <property type="match status" value="1"/>
</dbReference>
<dbReference type="SUPFAM" id="SSF51445">
    <property type="entry name" value="(Trans)glycosidases"/>
    <property type="match status" value="1"/>
</dbReference>
<evidence type="ECO:0000313" key="2">
    <source>
        <dbReference type="EMBL" id="MEN2788147.1"/>
    </source>
</evidence>
<comment type="similarity">
    <text evidence="1">Belongs to the glycosyl hydrolase 25 family.</text>
</comment>
<accession>A0ABU9XX75</accession>
<dbReference type="Pfam" id="PF01183">
    <property type="entry name" value="Glyco_hydro_25"/>
    <property type="match status" value="1"/>
</dbReference>
<name>A0ABU9XX75_9SPHN</name>
<organism evidence="2 3">
    <name type="scientific">Sphingomonas oligophenolica</name>
    <dbReference type="NCBI Taxonomy" id="301154"/>
    <lineage>
        <taxon>Bacteria</taxon>
        <taxon>Pseudomonadati</taxon>
        <taxon>Pseudomonadota</taxon>
        <taxon>Alphaproteobacteria</taxon>
        <taxon>Sphingomonadales</taxon>
        <taxon>Sphingomonadaceae</taxon>
        <taxon>Sphingomonas</taxon>
    </lineage>
</organism>
<comment type="caution">
    <text evidence="2">The sequence shown here is derived from an EMBL/GenBank/DDBJ whole genome shotgun (WGS) entry which is preliminary data.</text>
</comment>
<proteinExistence type="inferred from homology"/>
<gene>
    <name evidence="2" type="ORF">ABC974_00770</name>
</gene>
<keyword evidence="3" id="KW-1185">Reference proteome</keyword>
<sequence length="229" mass="25460">MGLRLWGRRIGRVGALGVVLALSGVVAWTFALSWRPSDTYQFQGLDVSEAQGPVEWWTVKAGGADFAYLRATSGADGRDARFATNWADVYATGMRRGAMHVYSLCRLAADQANNFNTTVPRTDDALPAALEIDFSDDCPSRPVRDVVLGELRRFLGMVEAHTAKPVLLKISKRFDAAYQVTAAIQRPVWAVQDFFPPDYPARPWRMWQANDMRRIDGVDGPVNWDVVAP</sequence>
<dbReference type="InterPro" id="IPR017853">
    <property type="entry name" value="GH"/>
</dbReference>